<dbReference type="Pfam" id="PF07690">
    <property type="entry name" value="MFS_1"/>
    <property type="match status" value="1"/>
</dbReference>
<keyword evidence="3" id="KW-1133">Transmembrane helix</keyword>
<feature type="transmembrane region" description="Helical" evidence="3">
    <location>
        <begin position="172"/>
        <end position="196"/>
    </location>
</feature>
<evidence type="ECO:0000256" key="3">
    <source>
        <dbReference type="SAM" id="Phobius"/>
    </source>
</evidence>
<keyword evidence="6" id="KW-1185">Reference proteome</keyword>
<evidence type="ECO:0000256" key="1">
    <source>
        <dbReference type="ARBA" id="ARBA00004141"/>
    </source>
</evidence>
<dbReference type="InterPro" id="IPR020846">
    <property type="entry name" value="MFS_dom"/>
</dbReference>
<dbReference type="Proteomes" id="UP000254866">
    <property type="component" value="Unassembled WGS sequence"/>
</dbReference>
<dbReference type="Gene3D" id="1.20.1250.20">
    <property type="entry name" value="MFS general substrate transporter like domains"/>
    <property type="match status" value="2"/>
</dbReference>
<gene>
    <name evidence="5" type="ORF">BP5553_01876</name>
</gene>
<feature type="compositionally biased region" description="Basic and acidic residues" evidence="2">
    <location>
        <begin position="484"/>
        <end position="529"/>
    </location>
</feature>
<feature type="compositionally biased region" description="Polar residues" evidence="2">
    <location>
        <begin position="37"/>
        <end position="49"/>
    </location>
</feature>
<feature type="transmembrane region" description="Helical" evidence="3">
    <location>
        <begin position="150"/>
        <end position="166"/>
    </location>
</feature>
<feature type="region of interest" description="Disordered" evidence="2">
    <location>
        <begin position="484"/>
        <end position="541"/>
    </location>
</feature>
<name>A0A370U298_9HELO</name>
<feature type="transmembrane region" description="Helical" evidence="3">
    <location>
        <begin position="293"/>
        <end position="313"/>
    </location>
</feature>
<keyword evidence="3" id="KW-0472">Membrane</keyword>
<protein>
    <recommendedName>
        <fullName evidence="4">Major facilitator superfamily (MFS) profile domain-containing protein</fullName>
    </recommendedName>
</protein>
<feature type="transmembrane region" description="Helical" evidence="3">
    <location>
        <begin position="239"/>
        <end position="257"/>
    </location>
</feature>
<feature type="transmembrane region" description="Helical" evidence="3">
    <location>
        <begin position="353"/>
        <end position="374"/>
    </location>
</feature>
<evidence type="ECO:0000313" key="5">
    <source>
        <dbReference type="EMBL" id="RDL41897.1"/>
    </source>
</evidence>
<dbReference type="AlphaFoldDB" id="A0A370U298"/>
<evidence type="ECO:0000259" key="4">
    <source>
        <dbReference type="PROSITE" id="PS50850"/>
    </source>
</evidence>
<dbReference type="RefSeq" id="XP_031874553.1">
    <property type="nucleotide sequence ID" value="XM_032010499.1"/>
</dbReference>
<dbReference type="STRING" id="2656787.A0A370U298"/>
<feature type="transmembrane region" description="Helical" evidence="3">
    <location>
        <begin position="122"/>
        <end position="143"/>
    </location>
</feature>
<dbReference type="GO" id="GO:0016020">
    <property type="term" value="C:membrane"/>
    <property type="evidence" value="ECO:0007669"/>
    <property type="project" value="UniProtKB-SubCell"/>
</dbReference>
<dbReference type="PROSITE" id="PS50850">
    <property type="entry name" value="MFS"/>
    <property type="match status" value="1"/>
</dbReference>
<feature type="compositionally biased region" description="Basic and acidic residues" evidence="2">
    <location>
        <begin position="24"/>
        <end position="35"/>
    </location>
</feature>
<dbReference type="PANTHER" id="PTHR42910:SF1">
    <property type="entry name" value="MAJOR FACILITATOR SUPERFAMILY (MFS) PROFILE DOMAIN-CONTAINING PROTEIN"/>
    <property type="match status" value="1"/>
</dbReference>
<dbReference type="OrthoDB" id="2105912at2759"/>
<dbReference type="CDD" id="cd17324">
    <property type="entry name" value="MFS_NepI_like"/>
    <property type="match status" value="1"/>
</dbReference>
<comment type="subcellular location">
    <subcellularLocation>
        <location evidence="1">Membrane</location>
        <topology evidence="1">Multi-pass membrane protein</topology>
    </subcellularLocation>
</comment>
<reference evidence="5 6" key="1">
    <citation type="journal article" date="2018" name="IMA Fungus">
        <title>IMA Genome-F 9: Draft genome sequence of Annulohypoxylon stygium, Aspergillus mulundensis, Berkeleyomyces basicola (syn. Thielaviopsis basicola), Ceratocystis smalleyi, two Cercospora beticola strains, Coleophoma cylindrospora, Fusarium fracticaudum, Phialophora cf. hyalina, and Morchella septimelata.</title>
        <authorList>
            <person name="Wingfield B.D."/>
            <person name="Bills G.F."/>
            <person name="Dong Y."/>
            <person name="Huang W."/>
            <person name="Nel W.J."/>
            <person name="Swalarsk-Parry B.S."/>
            <person name="Vaghefi N."/>
            <person name="Wilken P.M."/>
            <person name="An Z."/>
            <person name="de Beer Z.W."/>
            <person name="De Vos L."/>
            <person name="Chen L."/>
            <person name="Duong T.A."/>
            <person name="Gao Y."/>
            <person name="Hammerbacher A."/>
            <person name="Kikkert J.R."/>
            <person name="Li Y."/>
            <person name="Li H."/>
            <person name="Li K."/>
            <person name="Li Q."/>
            <person name="Liu X."/>
            <person name="Ma X."/>
            <person name="Naidoo K."/>
            <person name="Pethybridge S.J."/>
            <person name="Sun J."/>
            <person name="Steenkamp E.T."/>
            <person name="van der Nest M.A."/>
            <person name="van Wyk S."/>
            <person name="Wingfield M.J."/>
            <person name="Xiong C."/>
            <person name="Yue Q."/>
            <person name="Zhang X."/>
        </authorList>
    </citation>
    <scope>NUCLEOTIDE SEQUENCE [LARGE SCALE GENOMIC DNA]</scope>
    <source>
        <strain evidence="5 6">BP 5553</strain>
    </source>
</reference>
<organism evidence="5 6">
    <name type="scientific">Venustampulla echinocandica</name>
    <dbReference type="NCBI Taxonomy" id="2656787"/>
    <lineage>
        <taxon>Eukaryota</taxon>
        <taxon>Fungi</taxon>
        <taxon>Dikarya</taxon>
        <taxon>Ascomycota</taxon>
        <taxon>Pezizomycotina</taxon>
        <taxon>Leotiomycetes</taxon>
        <taxon>Helotiales</taxon>
        <taxon>Pleuroascaceae</taxon>
        <taxon>Venustampulla</taxon>
    </lineage>
</organism>
<comment type="caution">
    <text evidence="5">The sequence shown here is derived from an EMBL/GenBank/DDBJ whole genome shotgun (WGS) entry which is preliminary data.</text>
</comment>
<accession>A0A370U298</accession>
<dbReference type="SUPFAM" id="SSF103473">
    <property type="entry name" value="MFS general substrate transporter"/>
    <property type="match status" value="1"/>
</dbReference>
<dbReference type="GO" id="GO:0022857">
    <property type="term" value="F:transmembrane transporter activity"/>
    <property type="evidence" value="ECO:0007669"/>
    <property type="project" value="InterPro"/>
</dbReference>
<dbReference type="InterPro" id="IPR011701">
    <property type="entry name" value="MFS"/>
</dbReference>
<feature type="transmembrane region" description="Helical" evidence="3">
    <location>
        <begin position="83"/>
        <end position="102"/>
    </location>
</feature>
<feature type="region of interest" description="Disordered" evidence="2">
    <location>
        <begin position="1"/>
        <end position="49"/>
    </location>
</feature>
<feature type="transmembrane region" description="Helical" evidence="3">
    <location>
        <begin position="325"/>
        <end position="347"/>
    </location>
</feature>
<feature type="domain" description="Major facilitator superfamily (MFS) profile" evidence="4">
    <location>
        <begin position="82"/>
        <end position="468"/>
    </location>
</feature>
<feature type="transmembrane region" description="Helical" evidence="3">
    <location>
        <begin position="208"/>
        <end position="227"/>
    </location>
</feature>
<evidence type="ECO:0000313" key="6">
    <source>
        <dbReference type="Proteomes" id="UP000254866"/>
    </source>
</evidence>
<proteinExistence type="predicted"/>
<dbReference type="PANTHER" id="PTHR42910">
    <property type="entry name" value="TRANSPORTER SCO4007-RELATED"/>
    <property type="match status" value="1"/>
</dbReference>
<keyword evidence="3" id="KW-0812">Transmembrane</keyword>
<dbReference type="InterPro" id="IPR036259">
    <property type="entry name" value="MFS_trans_sf"/>
</dbReference>
<dbReference type="GeneID" id="43594725"/>
<sequence length="541" mass="59751">MEVDENTSGAGIGPKLLVALGSDDQTKSPREDAHEPTSASTGNETRSTSRIRTYQLPETLWRWITWTPKRCRWDPDTPPEFSMWLNLLFGFAGTFTVANLYYNHPILNILAVEFHVTDERSSLIPTVMQAGYAAGLLFLCPLGDLFRRRAFVLILVFFTATVWLGLCVTNSFAVFLVLSFITAVSTVTPQLMLPLVGELAPPHRRAMALSIVVSGLLLGMLLARLLAGVLTQHTSWRSIYWFSFGMQYLIFILLFFFMPDYPSTNPGGLNYFGMLWSIVQMVFQYPVLVQACLVGFTVSSTFTSFWTTLTFLLASPPYSYSPTTIGLFALIGIGTMCFGPLYAKVIIDRLTPLISVMLGLTYVLIGQALGTFLGPFSISGPIVQAFLLDFGLQTSQIANRSAIYAIAPKARNRINTAYMVSVFCGQLTGTAVGNRLYAEGGWRLSGGVSMGFIGVGLVVCLLRGPWEKKWIGWRGGWGWRRRDLGPNGSELRKEEPPVERVLDEISAEEEGKGSDSGEEKGKQTARDETIGGELLKQPITK</sequence>
<evidence type="ECO:0000256" key="2">
    <source>
        <dbReference type="SAM" id="MobiDB-lite"/>
    </source>
</evidence>
<feature type="transmembrane region" description="Helical" evidence="3">
    <location>
        <begin position="444"/>
        <end position="464"/>
    </location>
</feature>
<feature type="transmembrane region" description="Helical" evidence="3">
    <location>
        <begin position="269"/>
        <end position="287"/>
    </location>
</feature>
<dbReference type="EMBL" id="NPIC01000001">
    <property type="protein sequence ID" value="RDL41897.1"/>
    <property type="molecule type" value="Genomic_DNA"/>
</dbReference>